<comment type="caution">
    <text evidence="1">The sequence shown here is derived from an EMBL/GenBank/DDBJ whole genome shotgun (WGS) entry which is preliminary data.</text>
</comment>
<proteinExistence type="predicted"/>
<protein>
    <submittedName>
        <fullName evidence="1">Uncharacterized protein</fullName>
    </submittedName>
</protein>
<accession>A0A557SWI6</accession>
<evidence type="ECO:0000313" key="2">
    <source>
        <dbReference type="Proteomes" id="UP000315289"/>
    </source>
</evidence>
<gene>
    <name evidence="1" type="ORF">NARC_50153</name>
</gene>
<dbReference type="EMBL" id="VOAH01000005">
    <property type="protein sequence ID" value="TVP40972.1"/>
    <property type="molecule type" value="Genomic_DNA"/>
</dbReference>
<evidence type="ECO:0000313" key="1">
    <source>
        <dbReference type="EMBL" id="TVP40972.1"/>
    </source>
</evidence>
<sequence length="40" mass="4619">MILFMKHIINTTTNTIVGQPLSTSQTNKFLVDVIWEENIK</sequence>
<keyword evidence="2" id="KW-1185">Reference proteome</keyword>
<name>A0A557SWI6_9ARCH</name>
<reference evidence="1 2" key="1">
    <citation type="journal article" date="2019" name="Front. Microbiol.">
        <title>Ammonia Oxidation by the Arctic Terrestrial Thaumarchaeote Candidatus Nitrosocosmicus arcticus Is Stimulated by Increasing Temperatures.</title>
        <authorList>
            <person name="Alves R.J.E."/>
            <person name="Kerou M."/>
            <person name="Zappe A."/>
            <person name="Bittner R."/>
            <person name="Abby S.S."/>
            <person name="Schmidt H.A."/>
            <person name="Pfeifer K."/>
            <person name="Schleper C."/>
        </authorList>
    </citation>
    <scope>NUCLEOTIDE SEQUENCE [LARGE SCALE GENOMIC DNA]</scope>
    <source>
        <strain evidence="1 2">Kfb</strain>
    </source>
</reference>
<dbReference type="Proteomes" id="UP000315289">
    <property type="component" value="Unassembled WGS sequence"/>
</dbReference>
<organism evidence="1 2">
    <name type="scientific">Candidatus Nitrosocosmicus arcticus</name>
    <dbReference type="NCBI Taxonomy" id="2035267"/>
    <lineage>
        <taxon>Archaea</taxon>
        <taxon>Nitrososphaerota</taxon>
        <taxon>Nitrososphaeria</taxon>
        <taxon>Nitrososphaerales</taxon>
        <taxon>Nitrososphaeraceae</taxon>
        <taxon>Candidatus Nitrosocosmicus</taxon>
    </lineage>
</organism>
<dbReference type="AlphaFoldDB" id="A0A557SWI6"/>